<keyword evidence="4 8" id="KW-0808">Transferase</keyword>
<dbReference type="GO" id="GO:0106274">
    <property type="term" value="F:NAD+-protein-arginine ADP-ribosyltransferase activity"/>
    <property type="evidence" value="ECO:0007669"/>
    <property type="project" value="UniProtKB-EC"/>
</dbReference>
<keyword evidence="7" id="KW-0040">ANK repeat</keyword>
<dbReference type="InterPro" id="IPR036770">
    <property type="entry name" value="Ankyrin_rpt-contain_sf"/>
</dbReference>
<dbReference type="InterPro" id="IPR036505">
    <property type="entry name" value="Amidase/PGRP_sf"/>
</dbReference>
<evidence type="ECO:0000256" key="4">
    <source>
        <dbReference type="ARBA" id="ARBA00022679"/>
    </source>
</evidence>
<dbReference type="SMART" id="SM00248">
    <property type="entry name" value="ANK"/>
    <property type="match status" value="1"/>
</dbReference>
<dbReference type="PROSITE" id="PS50088">
    <property type="entry name" value="ANK_REPEAT"/>
    <property type="match status" value="1"/>
</dbReference>
<dbReference type="InterPro" id="IPR006619">
    <property type="entry name" value="PGRP_domain_met/bac"/>
</dbReference>
<dbReference type="Proteomes" id="UP000681722">
    <property type="component" value="Unassembled WGS sequence"/>
</dbReference>
<dbReference type="PROSITE" id="PS50297">
    <property type="entry name" value="ANK_REP_REGION"/>
    <property type="match status" value="1"/>
</dbReference>
<dbReference type="PROSITE" id="PS51996">
    <property type="entry name" value="TR_MART"/>
    <property type="match status" value="1"/>
</dbReference>
<dbReference type="EC" id="2.4.2.31" evidence="8"/>
<dbReference type="GO" id="GO:0008745">
    <property type="term" value="F:N-acetylmuramoyl-L-alanine amidase activity"/>
    <property type="evidence" value="ECO:0007669"/>
    <property type="project" value="InterPro"/>
</dbReference>
<feature type="domain" description="Peptidoglycan recognition protein family" evidence="9">
    <location>
        <begin position="395"/>
        <end position="533"/>
    </location>
</feature>
<comment type="catalytic activity">
    <reaction evidence="6 8">
        <text>L-arginyl-[protein] + NAD(+) = N(omega)-(ADP-D-ribosyl)-L-arginyl-[protein] + nicotinamide + H(+)</text>
        <dbReference type="Rhea" id="RHEA:19149"/>
        <dbReference type="Rhea" id="RHEA-COMP:10532"/>
        <dbReference type="Rhea" id="RHEA-COMP:15087"/>
        <dbReference type="ChEBI" id="CHEBI:15378"/>
        <dbReference type="ChEBI" id="CHEBI:17154"/>
        <dbReference type="ChEBI" id="CHEBI:29965"/>
        <dbReference type="ChEBI" id="CHEBI:57540"/>
        <dbReference type="ChEBI" id="CHEBI:142554"/>
        <dbReference type="EC" id="2.4.2.31"/>
    </reaction>
</comment>
<keyword evidence="3 8" id="KW-0328">Glycosyltransferase</keyword>
<evidence type="ECO:0000256" key="3">
    <source>
        <dbReference type="ARBA" id="ARBA00022676"/>
    </source>
</evidence>
<dbReference type="GO" id="GO:0009253">
    <property type="term" value="P:peptidoglycan catabolic process"/>
    <property type="evidence" value="ECO:0007669"/>
    <property type="project" value="InterPro"/>
</dbReference>
<dbReference type="Pfam" id="PF01129">
    <property type="entry name" value="ART"/>
    <property type="match status" value="1"/>
</dbReference>
<dbReference type="EMBL" id="CAJOBC010057707">
    <property type="protein sequence ID" value="CAF4198831.1"/>
    <property type="molecule type" value="Genomic_DNA"/>
</dbReference>
<dbReference type="AlphaFoldDB" id="A0A815GG54"/>
<organism evidence="10 12">
    <name type="scientific">Didymodactylos carnosus</name>
    <dbReference type="NCBI Taxonomy" id="1234261"/>
    <lineage>
        <taxon>Eukaryota</taxon>
        <taxon>Metazoa</taxon>
        <taxon>Spiralia</taxon>
        <taxon>Gnathifera</taxon>
        <taxon>Rotifera</taxon>
        <taxon>Eurotatoria</taxon>
        <taxon>Bdelloidea</taxon>
        <taxon>Philodinida</taxon>
        <taxon>Philodinidae</taxon>
        <taxon>Didymodactylos</taxon>
    </lineage>
</organism>
<sequence length="557" mass="65346">MTSPLPEQPSNNESPADIIYDLCRENRIEEIQNLLTTIDDINILNTIKHPTGSTSLHVACYYGHKQLVQVLLDYGALPSVRNFRHNLTPYEEAYTDDIKQLFINKRIFYCEKDYDHIQWSITGHDLIEKRREFREIIHLYRSYDNHHPIVSKLLAEVIHYYLNEYLKEIPSTDNPQDRITEEQIKVIEDYFRKAIDEKDYLTYFVKAYTLTDYFHKILNKDLALYILQYFDQTKNFSANYRLVKCLVHIVTLLIHHPDISKYQYKGTCYRGMRITENDIDPYQLDQHILNRSFLSTSIDPDVAKMFAGEGQQSEMRQRFDGRPLQFSCLCQYKIKQNATAIDIQELSSKPHEKEILILPFAVFKVVNIKKNYIDDPQAPISIEIELEECEDPGCSNILSRSVWNATTAKTRFILELPVLYIAVQTLLSYNRSMTQQDCIRYVKAFQTYNMNTNNYDDISYNFIICGGYATDNSSQQLIYIGRGWNYIGAYCVGIIGNYTNIKSLNAFKSLMDCGTKNNYVQQNYTFVEHYASPDIYQYYMNYFKNYTTATTEYSCQS</sequence>
<dbReference type="InterPro" id="IPR000768">
    <property type="entry name" value="ART"/>
</dbReference>
<name>A0A815GG54_9BILA</name>
<feature type="repeat" description="ANK" evidence="7">
    <location>
        <begin position="51"/>
        <end position="83"/>
    </location>
</feature>
<keyword evidence="5" id="KW-0548">Nucleotidyltransferase</keyword>
<keyword evidence="8" id="KW-0520">NAD</keyword>
<dbReference type="Gene3D" id="1.25.40.20">
    <property type="entry name" value="Ankyrin repeat-containing domain"/>
    <property type="match status" value="1"/>
</dbReference>
<dbReference type="PANTHER" id="PTHR11022:SF41">
    <property type="entry name" value="PEPTIDOGLYCAN-RECOGNITION PROTEIN LC-RELATED"/>
    <property type="match status" value="1"/>
</dbReference>
<evidence type="ECO:0000313" key="12">
    <source>
        <dbReference type="Proteomes" id="UP000663829"/>
    </source>
</evidence>
<accession>A0A815GG54</accession>
<evidence type="ECO:0000259" key="9">
    <source>
        <dbReference type="SMART" id="SM00701"/>
    </source>
</evidence>
<dbReference type="PANTHER" id="PTHR11022">
    <property type="entry name" value="PEPTIDOGLYCAN RECOGNITION PROTEIN"/>
    <property type="match status" value="1"/>
</dbReference>
<dbReference type="SUPFAM" id="SSF56399">
    <property type="entry name" value="ADP-ribosylation"/>
    <property type="match status" value="1"/>
</dbReference>
<comment type="similarity">
    <text evidence="1">Belongs to the N-acetylmuramoyl-L-alanine amidase 2 family.</text>
</comment>
<dbReference type="SUPFAM" id="SSF55846">
    <property type="entry name" value="N-acetylmuramoyl-L-alanine amidase-like"/>
    <property type="match status" value="1"/>
</dbReference>
<dbReference type="SUPFAM" id="SSF48403">
    <property type="entry name" value="Ankyrin repeat"/>
    <property type="match status" value="1"/>
</dbReference>
<evidence type="ECO:0000256" key="7">
    <source>
        <dbReference type="PROSITE-ProRule" id="PRU00023"/>
    </source>
</evidence>
<evidence type="ECO:0000313" key="11">
    <source>
        <dbReference type="EMBL" id="CAF4198831.1"/>
    </source>
</evidence>
<dbReference type="InterPro" id="IPR002110">
    <property type="entry name" value="Ankyrin_rpt"/>
</dbReference>
<proteinExistence type="inferred from homology"/>
<evidence type="ECO:0000256" key="8">
    <source>
        <dbReference type="RuleBase" id="RU361228"/>
    </source>
</evidence>
<dbReference type="OrthoDB" id="10017259at2759"/>
<dbReference type="CDD" id="cd06583">
    <property type="entry name" value="PGRP"/>
    <property type="match status" value="1"/>
</dbReference>
<evidence type="ECO:0000256" key="1">
    <source>
        <dbReference type="ARBA" id="ARBA00007553"/>
    </source>
</evidence>
<gene>
    <name evidence="10" type="ORF">GPM918_LOCUS30347</name>
    <name evidence="11" type="ORF">SRO942_LOCUS30958</name>
</gene>
<protein>
    <recommendedName>
        <fullName evidence="8">NAD(P)(+)--arginine ADP-ribosyltransferase</fullName>
        <ecNumber evidence="8">2.4.2.31</ecNumber>
    </recommendedName>
    <alternativeName>
        <fullName evidence="8">Mono(ADP-ribosyl)transferase</fullName>
    </alternativeName>
</protein>
<dbReference type="InterPro" id="IPR002502">
    <property type="entry name" value="Amidase_domain"/>
</dbReference>
<dbReference type="GO" id="GO:0008270">
    <property type="term" value="F:zinc ion binding"/>
    <property type="evidence" value="ECO:0007669"/>
    <property type="project" value="InterPro"/>
</dbReference>
<dbReference type="SMART" id="SM00701">
    <property type="entry name" value="PGRP"/>
    <property type="match status" value="1"/>
</dbReference>
<dbReference type="Pfam" id="PF13857">
    <property type="entry name" value="Ank_5"/>
    <property type="match status" value="1"/>
</dbReference>
<keyword evidence="12" id="KW-1185">Reference proteome</keyword>
<dbReference type="Gene3D" id="3.40.80.10">
    <property type="entry name" value="Peptidoglycan recognition protein-like"/>
    <property type="match status" value="1"/>
</dbReference>
<evidence type="ECO:0000313" key="10">
    <source>
        <dbReference type="EMBL" id="CAF1339249.1"/>
    </source>
</evidence>
<dbReference type="Gene3D" id="3.90.176.10">
    <property type="entry name" value="Toxin ADP-ribosyltransferase, Chain A, domain 1"/>
    <property type="match status" value="1"/>
</dbReference>
<dbReference type="Proteomes" id="UP000663829">
    <property type="component" value="Unassembled WGS sequence"/>
</dbReference>
<comment type="similarity">
    <text evidence="2 8">Belongs to the Arg-specific ADP-ribosyltransferase family.</text>
</comment>
<dbReference type="GO" id="GO:0016779">
    <property type="term" value="F:nucleotidyltransferase activity"/>
    <property type="evidence" value="ECO:0007669"/>
    <property type="project" value="UniProtKB-KW"/>
</dbReference>
<dbReference type="EMBL" id="CAJNOQ010014310">
    <property type="protein sequence ID" value="CAF1339249.1"/>
    <property type="molecule type" value="Genomic_DNA"/>
</dbReference>
<evidence type="ECO:0000256" key="6">
    <source>
        <dbReference type="ARBA" id="ARBA00047597"/>
    </source>
</evidence>
<dbReference type="InterPro" id="IPR015510">
    <property type="entry name" value="PGRP"/>
</dbReference>
<keyword evidence="8" id="KW-0521">NADP</keyword>
<evidence type="ECO:0000256" key="5">
    <source>
        <dbReference type="ARBA" id="ARBA00022695"/>
    </source>
</evidence>
<reference evidence="10" key="1">
    <citation type="submission" date="2021-02" db="EMBL/GenBank/DDBJ databases">
        <authorList>
            <person name="Nowell W R."/>
        </authorList>
    </citation>
    <scope>NUCLEOTIDE SEQUENCE</scope>
</reference>
<comment type="caution">
    <text evidence="10">The sequence shown here is derived from an EMBL/GenBank/DDBJ whole genome shotgun (WGS) entry which is preliminary data.</text>
</comment>
<evidence type="ECO:0000256" key="2">
    <source>
        <dbReference type="ARBA" id="ARBA00009558"/>
    </source>
</evidence>